<dbReference type="PROSITE" id="PS51833">
    <property type="entry name" value="HDOD"/>
    <property type="match status" value="1"/>
</dbReference>
<protein>
    <submittedName>
        <fullName evidence="2">HDOD domain-containing protein</fullName>
    </submittedName>
</protein>
<dbReference type="Gene3D" id="1.10.3210.10">
    <property type="entry name" value="Hypothetical protein af1432"/>
    <property type="match status" value="1"/>
</dbReference>
<dbReference type="SUPFAM" id="SSF109604">
    <property type="entry name" value="HD-domain/PDEase-like"/>
    <property type="match status" value="1"/>
</dbReference>
<dbReference type="InterPro" id="IPR013976">
    <property type="entry name" value="HDOD"/>
</dbReference>
<evidence type="ECO:0000313" key="3">
    <source>
        <dbReference type="Proteomes" id="UP001407405"/>
    </source>
</evidence>
<comment type="caution">
    <text evidence="2">The sequence shown here is derived from an EMBL/GenBank/DDBJ whole genome shotgun (WGS) entry which is preliminary data.</text>
</comment>
<organism evidence="2 3">
    <name type="scientific">Anoxynatronum sibiricum</name>
    <dbReference type="NCBI Taxonomy" id="210623"/>
    <lineage>
        <taxon>Bacteria</taxon>
        <taxon>Bacillati</taxon>
        <taxon>Bacillota</taxon>
        <taxon>Clostridia</taxon>
        <taxon>Eubacteriales</taxon>
        <taxon>Clostridiaceae</taxon>
        <taxon>Anoxynatronum</taxon>
    </lineage>
</organism>
<evidence type="ECO:0000313" key="2">
    <source>
        <dbReference type="EMBL" id="MEN1761244.1"/>
    </source>
</evidence>
<sequence length="403" mass="46408">MNVYAARQPIFDGKQELFAYELLYRRTEENFYQGTDDTESTANLINHAFLVMDLNDIISGKRAFINFSKELLVQRIPLLLPADQVVIEVLERVDPDETVVEACRELKEKGYLLALDDFVLREDYWSLMELADIIKVEYNAYSESGHRQLATLFSGKKMLVERVETRAEFEHAASLGYHYFQGYFFSKPVMLRGREIAPFNTSLLQVLEKLNDETPSYHEMAAIIEKDLSSSYKFLRLANTMQFGARYRVDSMEGALVRMGLGEIRKWIYLMLLNEVKMSENAEMIRTSIVRARMMELLAQKTASPSERLNYFLTGLFSLLDCILAKPFEQLVEELPLAKPVEEALMGKRSVLGDWLRCIDMFEKGNAAPDIKCHKGITMAHMMKLYVEAIRWESQVTASPDSD</sequence>
<dbReference type="SMART" id="SM00052">
    <property type="entry name" value="EAL"/>
    <property type="match status" value="1"/>
</dbReference>
<dbReference type="PANTHER" id="PTHR33525">
    <property type="match status" value="1"/>
</dbReference>
<dbReference type="InterPro" id="IPR052340">
    <property type="entry name" value="RNase_Y/CdgJ"/>
</dbReference>
<name>A0ABU9VVP8_9CLOT</name>
<dbReference type="Gene3D" id="3.20.20.450">
    <property type="entry name" value="EAL domain"/>
    <property type="match status" value="1"/>
</dbReference>
<dbReference type="Pfam" id="PF00563">
    <property type="entry name" value="EAL"/>
    <property type="match status" value="1"/>
</dbReference>
<dbReference type="Proteomes" id="UP001407405">
    <property type="component" value="Unassembled WGS sequence"/>
</dbReference>
<dbReference type="PIRSF" id="PIRSF003180">
    <property type="entry name" value="DiGMPpdiest_YuxH"/>
    <property type="match status" value="1"/>
</dbReference>
<dbReference type="InterPro" id="IPR035919">
    <property type="entry name" value="EAL_sf"/>
</dbReference>
<dbReference type="RefSeq" id="WP_343186542.1">
    <property type="nucleotide sequence ID" value="NZ_JBCITM010000013.1"/>
</dbReference>
<gene>
    <name evidence="2" type="ORF">AAIG11_12195</name>
</gene>
<dbReference type="InterPro" id="IPR014408">
    <property type="entry name" value="dGMP_Pdiesterase_EAL/HD-GYP"/>
</dbReference>
<reference evidence="2 3" key="1">
    <citation type="submission" date="2024-04" db="EMBL/GenBank/DDBJ databases">
        <title>Genome sequencing and metabolic network reconstruction of aminoacids and betaine degradation by Anoxynatronum sibiricum.</title>
        <authorList>
            <person name="Detkova E.N."/>
            <person name="Boltjanskaja Y.V."/>
            <person name="Mardanov A.V."/>
            <person name="Kevbrin V."/>
        </authorList>
    </citation>
    <scope>NUCLEOTIDE SEQUENCE [LARGE SCALE GENOMIC DNA]</scope>
    <source>
        <strain evidence="2 3">Z-7981</strain>
    </source>
</reference>
<dbReference type="SUPFAM" id="SSF141868">
    <property type="entry name" value="EAL domain-like"/>
    <property type="match status" value="1"/>
</dbReference>
<accession>A0ABU9VVP8</accession>
<feature type="domain" description="HDOD" evidence="1">
    <location>
        <begin position="196"/>
        <end position="383"/>
    </location>
</feature>
<evidence type="ECO:0000259" key="1">
    <source>
        <dbReference type="PROSITE" id="PS51833"/>
    </source>
</evidence>
<dbReference type="InterPro" id="IPR001633">
    <property type="entry name" value="EAL_dom"/>
</dbReference>
<dbReference type="PANTHER" id="PTHR33525:SF4">
    <property type="entry name" value="CYCLIC DI-GMP PHOSPHODIESTERASE CDGJ"/>
    <property type="match status" value="1"/>
</dbReference>
<dbReference type="Pfam" id="PF08668">
    <property type="entry name" value="HDOD"/>
    <property type="match status" value="1"/>
</dbReference>
<dbReference type="EMBL" id="JBCITM010000013">
    <property type="protein sequence ID" value="MEN1761244.1"/>
    <property type="molecule type" value="Genomic_DNA"/>
</dbReference>
<proteinExistence type="predicted"/>
<keyword evidence="3" id="KW-1185">Reference proteome</keyword>